<dbReference type="InterPro" id="IPR056209">
    <property type="entry name" value="SU10_adaptor"/>
</dbReference>
<evidence type="ECO:0000313" key="1">
    <source>
        <dbReference type="EMBL" id="QJA63469.1"/>
    </source>
</evidence>
<dbReference type="EMBL" id="MT142417">
    <property type="protein sequence ID" value="QJA80323.1"/>
    <property type="molecule type" value="Genomic_DNA"/>
</dbReference>
<sequence>MNLSTLTNEIADWLQQDLSGTNVVWTEAKIQAAIRQGMREFSSFLLRDSLSSDIEYTTSEINLPANFISAFRVSIDGTTVPIIDIQKLDLSGITDPFTSTGDVEAVIDLHNTTNVRVLRLVPQADDLTKTIDLWYKAQTGEPTNDDDLIELNDWLIPWLKFKTLAILFAQDSAGKDTKKVELFVTLAEVLQKAFVSLFPTGSVVQ</sequence>
<reference evidence="2" key="1">
    <citation type="submission" date="2020-03" db="EMBL/GenBank/DDBJ databases">
        <title>The deep terrestrial virosphere.</title>
        <authorList>
            <person name="Holmfeldt K."/>
            <person name="Nilsson E."/>
            <person name="Simone D."/>
            <person name="Lopez-Fernandez M."/>
            <person name="Wu X."/>
            <person name="de Brujin I."/>
            <person name="Lundin D."/>
            <person name="Andersson A."/>
            <person name="Bertilsson S."/>
            <person name="Dopson M."/>
        </authorList>
    </citation>
    <scope>NUCLEOTIDE SEQUENCE</scope>
    <source>
        <strain evidence="2">MM415A00745</strain>
        <strain evidence="1">MM415B00626</strain>
    </source>
</reference>
<name>A0A6M3KEL9_9ZZZZ</name>
<protein>
    <submittedName>
        <fullName evidence="2">Uncharacterized protein</fullName>
    </submittedName>
</protein>
<accession>A0A6M3KEL9</accession>
<dbReference type="AlphaFoldDB" id="A0A6M3KEL9"/>
<proteinExistence type="predicted"/>
<dbReference type="EMBL" id="MT141498">
    <property type="protein sequence ID" value="QJA63469.1"/>
    <property type="molecule type" value="Genomic_DNA"/>
</dbReference>
<evidence type="ECO:0000313" key="2">
    <source>
        <dbReference type="EMBL" id="QJA80323.1"/>
    </source>
</evidence>
<gene>
    <name evidence="2" type="ORF">MM415A00745_0002</name>
    <name evidence="1" type="ORF">MM415B00626_0002</name>
</gene>
<dbReference type="Pfam" id="PF24175">
    <property type="entry name" value="SU10_adaptor"/>
    <property type="match status" value="1"/>
</dbReference>
<organism evidence="2">
    <name type="scientific">viral metagenome</name>
    <dbReference type="NCBI Taxonomy" id="1070528"/>
    <lineage>
        <taxon>unclassified sequences</taxon>
        <taxon>metagenomes</taxon>
        <taxon>organismal metagenomes</taxon>
    </lineage>
</organism>